<dbReference type="STRING" id="574375.AZF08_07105"/>
<proteinExistence type="inferred from homology"/>
<comment type="caution">
    <text evidence="3">The sequence shown here is derived from an EMBL/GenBank/DDBJ whole genome shotgun (WGS) entry which is preliminary data.</text>
</comment>
<dbReference type="Proteomes" id="UP000027778">
    <property type="component" value="Unassembled WGS sequence"/>
</dbReference>
<sequence>MHCLLCDEYISEIVSWYSFFIQSQKRYICELCERELTYILGEICEDCGRSFDSLSDEYREGVICRDCAKWRGAGKFQLVRNRSVYDYNDWMKEVLARFKFRGDAELVQVFRASFVAAFQKYFANCQVVIPVPLSKEREYERGFNQAELLASCLPIQMLQTSLSRNNTEKQSKKRRVERLSIANPFYFQNEESFAGKRILLIDDVYTTGITVRQVGQCLYDSGAQVVSSLTLCRG</sequence>
<dbReference type="InterPro" id="IPR000836">
    <property type="entry name" value="PRTase_dom"/>
</dbReference>
<dbReference type="PANTHER" id="PTHR47505">
    <property type="entry name" value="DNA UTILIZATION PROTEIN YHGH"/>
    <property type="match status" value="1"/>
</dbReference>
<evidence type="ECO:0000313" key="4">
    <source>
        <dbReference type="Proteomes" id="UP000027778"/>
    </source>
</evidence>
<dbReference type="EMBL" id="JOTM01000002">
    <property type="protein sequence ID" value="KEK25386.1"/>
    <property type="molecule type" value="Genomic_DNA"/>
</dbReference>
<accession>A0A073KFU4</accession>
<feature type="domain" description="Phosphoribosyltransferase" evidence="2">
    <location>
        <begin position="154"/>
        <end position="233"/>
    </location>
</feature>
<dbReference type="Pfam" id="PF00156">
    <property type="entry name" value="Pribosyltran"/>
    <property type="match status" value="1"/>
</dbReference>
<dbReference type="Gene3D" id="3.40.50.2020">
    <property type="match status" value="1"/>
</dbReference>
<reference evidence="3 4" key="1">
    <citation type="submission" date="2014-06" db="EMBL/GenBank/DDBJ databases">
        <title>Draft genome sequence of Bacillus gaemokensis JCM 15801 (MCCC 1A00707).</title>
        <authorList>
            <person name="Lai Q."/>
            <person name="Liu Y."/>
            <person name="Shao Z."/>
        </authorList>
    </citation>
    <scope>NUCLEOTIDE SEQUENCE [LARGE SCALE GENOMIC DNA]</scope>
    <source>
        <strain evidence="3 4">JCM 15801</strain>
    </source>
</reference>
<protein>
    <submittedName>
        <fullName evidence="3">Competence protein ComF</fullName>
    </submittedName>
</protein>
<dbReference type="SUPFAM" id="SSF53271">
    <property type="entry name" value="PRTase-like"/>
    <property type="match status" value="1"/>
</dbReference>
<name>A0A073KFU4_9BACI</name>
<dbReference type="RefSeq" id="WP_033673237.1">
    <property type="nucleotide sequence ID" value="NZ_JOTM01000002.1"/>
</dbReference>
<dbReference type="InterPro" id="IPR029057">
    <property type="entry name" value="PRTase-like"/>
</dbReference>
<dbReference type="PANTHER" id="PTHR47505:SF1">
    <property type="entry name" value="DNA UTILIZATION PROTEIN YHGH"/>
    <property type="match status" value="1"/>
</dbReference>
<dbReference type="AlphaFoldDB" id="A0A073KFU4"/>
<evidence type="ECO:0000313" key="3">
    <source>
        <dbReference type="EMBL" id="KEK25386.1"/>
    </source>
</evidence>
<dbReference type="CDD" id="cd06223">
    <property type="entry name" value="PRTases_typeI"/>
    <property type="match status" value="1"/>
</dbReference>
<dbReference type="OrthoDB" id="9779910at2"/>
<keyword evidence="4" id="KW-1185">Reference proteome</keyword>
<dbReference type="InterPro" id="IPR051910">
    <property type="entry name" value="ComF/GntX_DNA_util-trans"/>
</dbReference>
<comment type="similarity">
    <text evidence="1">Belongs to the ComF/GntX family.</text>
</comment>
<organism evidence="3 4">
    <name type="scientific">Bacillus gaemokensis</name>
    <dbReference type="NCBI Taxonomy" id="574375"/>
    <lineage>
        <taxon>Bacteria</taxon>
        <taxon>Bacillati</taxon>
        <taxon>Bacillota</taxon>
        <taxon>Bacilli</taxon>
        <taxon>Bacillales</taxon>
        <taxon>Bacillaceae</taxon>
        <taxon>Bacillus</taxon>
        <taxon>Bacillus cereus group</taxon>
    </lineage>
</organism>
<evidence type="ECO:0000259" key="2">
    <source>
        <dbReference type="Pfam" id="PF00156"/>
    </source>
</evidence>
<dbReference type="eggNOG" id="COG1040">
    <property type="taxonomic scope" value="Bacteria"/>
</dbReference>
<gene>
    <name evidence="3" type="ORF">BAGA_12240</name>
</gene>
<evidence type="ECO:0000256" key="1">
    <source>
        <dbReference type="ARBA" id="ARBA00008007"/>
    </source>
</evidence>